<dbReference type="InterPro" id="IPR017905">
    <property type="entry name" value="ERV/ALR_sulphydryl_oxidase"/>
</dbReference>
<dbReference type="GO" id="GO:0050660">
    <property type="term" value="F:flavin adenine dinucleotide binding"/>
    <property type="evidence" value="ECO:0007669"/>
    <property type="project" value="TreeGrafter"/>
</dbReference>
<dbReference type="AlphaFoldDB" id="A0A6C0BNM6"/>
<keyword evidence="5" id="KW-0560">Oxidoreductase</keyword>
<evidence type="ECO:0000313" key="8">
    <source>
        <dbReference type="EMBL" id="QHS93244.1"/>
    </source>
</evidence>
<dbReference type="EC" id="1.8.3.2" evidence="2"/>
<dbReference type="SUPFAM" id="SSF69000">
    <property type="entry name" value="FAD-dependent thiol oxidase"/>
    <property type="match status" value="1"/>
</dbReference>
<protein>
    <recommendedName>
        <fullName evidence="2">thiol oxidase</fullName>
        <ecNumber evidence="2">1.8.3.2</ecNumber>
    </recommendedName>
</protein>
<evidence type="ECO:0000256" key="5">
    <source>
        <dbReference type="ARBA" id="ARBA00023002"/>
    </source>
</evidence>
<feature type="domain" description="ERV/ALR sulfhydryl oxidase" evidence="7">
    <location>
        <begin position="10"/>
        <end position="99"/>
    </location>
</feature>
<sequence>MSQSRESHRHLRDPKVWGPTFWKTYDIIVQTYPREPNKKQRKAALDFFHSQKYLIPCTRCSKNYRRILRKYPPRVESRPALEEWFTLLKHKVAKHVAKQ</sequence>
<keyword evidence="4" id="KW-0274">FAD</keyword>
<evidence type="ECO:0000256" key="6">
    <source>
        <dbReference type="ARBA" id="ARBA00023157"/>
    </source>
</evidence>
<dbReference type="GO" id="GO:0016971">
    <property type="term" value="F:flavin-dependent sulfhydryl oxidase activity"/>
    <property type="evidence" value="ECO:0007669"/>
    <property type="project" value="InterPro"/>
</dbReference>
<organism evidence="8">
    <name type="scientific">viral metagenome</name>
    <dbReference type="NCBI Taxonomy" id="1070528"/>
    <lineage>
        <taxon>unclassified sequences</taxon>
        <taxon>metagenomes</taxon>
        <taxon>organismal metagenomes</taxon>
    </lineage>
</organism>
<dbReference type="PANTHER" id="PTHR12645:SF0">
    <property type="entry name" value="FAD-LINKED SULFHYDRYL OXIDASE ALR"/>
    <property type="match status" value="1"/>
</dbReference>
<evidence type="ECO:0000256" key="4">
    <source>
        <dbReference type="ARBA" id="ARBA00022827"/>
    </source>
</evidence>
<name>A0A6C0BNM6_9ZZZZ</name>
<dbReference type="PROSITE" id="PS51324">
    <property type="entry name" value="ERV_ALR"/>
    <property type="match status" value="1"/>
</dbReference>
<dbReference type="PANTHER" id="PTHR12645">
    <property type="entry name" value="ALR/ERV"/>
    <property type="match status" value="1"/>
</dbReference>
<proteinExistence type="predicted"/>
<evidence type="ECO:0000256" key="1">
    <source>
        <dbReference type="ARBA" id="ARBA00001974"/>
    </source>
</evidence>
<keyword evidence="6" id="KW-1015">Disulfide bond</keyword>
<keyword evidence="3" id="KW-0285">Flavoprotein</keyword>
<dbReference type="Pfam" id="PF04777">
    <property type="entry name" value="Evr1_Alr"/>
    <property type="match status" value="1"/>
</dbReference>
<dbReference type="InterPro" id="IPR036774">
    <property type="entry name" value="ERV/ALR_sulphydryl_oxid_sf"/>
</dbReference>
<dbReference type="Gene3D" id="1.20.120.310">
    <property type="entry name" value="ERV/ALR sulfhydryl oxidase domain"/>
    <property type="match status" value="1"/>
</dbReference>
<evidence type="ECO:0000256" key="3">
    <source>
        <dbReference type="ARBA" id="ARBA00022630"/>
    </source>
</evidence>
<dbReference type="EMBL" id="MN739201">
    <property type="protein sequence ID" value="QHS93244.1"/>
    <property type="molecule type" value="Genomic_DNA"/>
</dbReference>
<dbReference type="GO" id="GO:0005739">
    <property type="term" value="C:mitochondrion"/>
    <property type="evidence" value="ECO:0007669"/>
    <property type="project" value="TreeGrafter"/>
</dbReference>
<evidence type="ECO:0000259" key="7">
    <source>
        <dbReference type="PROSITE" id="PS51324"/>
    </source>
</evidence>
<reference evidence="8" key="1">
    <citation type="journal article" date="2020" name="Nature">
        <title>Giant virus diversity and host interactions through global metagenomics.</title>
        <authorList>
            <person name="Schulz F."/>
            <person name="Roux S."/>
            <person name="Paez-Espino D."/>
            <person name="Jungbluth S."/>
            <person name="Walsh D.A."/>
            <person name="Denef V.J."/>
            <person name="McMahon K.D."/>
            <person name="Konstantinidis K.T."/>
            <person name="Eloe-Fadrosh E.A."/>
            <person name="Kyrpides N.C."/>
            <person name="Woyke T."/>
        </authorList>
    </citation>
    <scope>NUCLEOTIDE SEQUENCE</scope>
    <source>
        <strain evidence="8">GVMAG-M-3300017989-17</strain>
    </source>
</reference>
<dbReference type="InterPro" id="IPR039799">
    <property type="entry name" value="ALR/ERV"/>
</dbReference>
<comment type="cofactor">
    <cofactor evidence="1">
        <name>FAD</name>
        <dbReference type="ChEBI" id="CHEBI:57692"/>
    </cofactor>
</comment>
<evidence type="ECO:0000256" key="2">
    <source>
        <dbReference type="ARBA" id="ARBA00012512"/>
    </source>
</evidence>
<accession>A0A6C0BNM6</accession>